<dbReference type="PANTHER" id="PTHR43133">
    <property type="entry name" value="RNA POLYMERASE ECF-TYPE SIGMA FACTO"/>
    <property type="match status" value="1"/>
</dbReference>
<evidence type="ECO:0000259" key="6">
    <source>
        <dbReference type="PROSITE" id="PS00622"/>
    </source>
</evidence>
<dbReference type="EMBL" id="PFSK01000019">
    <property type="protein sequence ID" value="PJC22774.1"/>
    <property type="molecule type" value="Genomic_DNA"/>
</dbReference>
<evidence type="ECO:0000256" key="1">
    <source>
        <dbReference type="ARBA" id="ARBA00010641"/>
    </source>
</evidence>
<evidence type="ECO:0000256" key="4">
    <source>
        <dbReference type="ARBA" id="ARBA00023125"/>
    </source>
</evidence>
<dbReference type="InterPro" id="IPR000792">
    <property type="entry name" value="Tscrpt_reg_LuxR_C"/>
</dbReference>
<keyword evidence="4" id="KW-0238">DNA-binding</keyword>
<dbReference type="InterPro" id="IPR014284">
    <property type="entry name" value="RNA_pol_sigma-70_dom"/>
</dbReference>
<dbReference type="Pfam" id="PF08281">
    <property type="entry name" value="Sigma70_r4_2"/>
    <property type="match status" value="1"/>
</dbReference>
<dbReference type="SUPFAM" id="SSF88946">
    <property type="entry name" value="Sigma2 domain of RNA polymerase sigma factors"/>
    <property type="match status" value="1"/>
</dbReference>
<dbReference type="InterPro" id="IPR013249">
    <property type="entry name" value="RNA_pol_sigma70_r4_t2"/>
</dbReference>
<protein>
    <submittedName>
        <fullName evidence="7">RNA polymerase subunit sigma-24</fullName>
    </submittedName>
</protein>
<comment type="similarity">
    <text evidence="1">Belongs to the sigma-70 factor family. ECF subfamily.</text>
</comment>
<dbReference type="NCBIfam" id="TIGR02937">
    <property type="entry name" value="sigma70-ECF"/>
    <property type="match status" value="1"/>
</dbReference>
<dbReference type="InterPro" id="IPR013324">
    <property type="entry name" value="RNA_pol_sigma_r3/r4-like"/>
</dbReference>
<dbReference type="Proteomes" id="UP000228781">
    <property type="component" value="Unassembled WGS sequence"/>
</dbReference>
<dbReference type="InterPro" id="IPR039425">
    <property type="entry name" value="RNA_pol_sigma-70-like"/>
</dbReference>
<evidence type="ECO:0000256" key="3">
    <source>
        <dbReference type="ARBA" id="ARBA00023082"/>
    </source>
</evidence>
<evidence type="ECO:0000313" key="7">
    <source>
        <dbReference type="EMBL" id="PJC22774.1"/>
    </source>
</evidence>
<evidence type="ECO:0000256" key="2">
    <source>
        <dbReference type="ARBA" id="ARBA00023015"/>
    </source>
</evidence>
<dbReference type="SUPFAM" id="SSF88659">
    <property type="entry name" value="Sigma3 and sigma4 domains of RNA polymerase sigma factors"/>
    <property type="match status" value="1"/>
</dbReference>
<dbReference type="GO" id="GO:0006352">
    <property type="term" value="P:DNA-templated transcription initiation"/>
    <property type="evidence" value="ECO:0007669"/>
    <property type="project" value="InterPro"/>
</dbReference>
<dbReference type="PROSITE" id="PS00622">
    <property type="entry name" value="HTH_LUXR_1"/>
    <property type="match status" value="1"/>
</dbReference>
<evidence type="ECO:0000256" key="5">
    <source>
        <dbReference type="ARBA" id="ARBA00023163"/>
    </source>
</evidence>
<dbReference type="GO" id="GO:0016987">
    <property type="term" value="F:sigma factor activity"/>
    <property type="evidence" value="ECO:0007669"/>
    <property type="project" value="UniProtKB-KW"/>
</dbReference>
<evidence type="ECO:0000313" key="8">
    <source>
        <dbReference type="Proteomes" id="UP000228781"/>
    </source>
</evidence>
<sequence>MDLKEEEKLIRQAKAVKSGENKPFAKLYQFYYPKVKNYFLSRTGDETKTEDLTSKVFEKALVGLDSFQWQGIPFSAWLFRIAQNTLFDTFRSRYTTQNIALDKLPPIKTEGAGPEEAAIQNENHEILERLLFKLPQRERDIIYMKFYEGYTNRAIATHLGLSETNVGTILYRTLRRLRQDLQNL</sequence>
<gene>
    <name evidence="7" type="ORF">CO059_01625</name>
</gene>
<dbReference type="Gene3D" id="1.10.1740.10">
    <property type="match status" value="1"/>
</dbReference>
<accession>A0A2M8EJ54</accession>
<proteinExistence type="inferred from homology"/>
<dbReference type="GO" id="GO:0003677">
    <property type="term" value="F:DNA binding"/>
    <property type="evidence" value="ECO:0007669"/>
    <property type="project" value="UniProtKB-KW"/>
</dbReference>
<dbReference type="Pfam" id="PF04542">
    <property type="entry name" value="Sigma70_r2"/>
    <property type="match status" value="1"/>
</dbReference>
<reference evidence="8" key="1">
    <citation type="submission" date="2017-09" db="EMBL/GenBank/DDBJ databases">
        <title>Depth-based differentiation of microbial function through sediment-hosted aquifers and enrichment of novel symbionts in the deep terrestrial subsurface.</title>
        <authorList>
            <person name="Probst A.J."/>
            <person name="Ladd B."/>
            <person name="Jarett J.K."/>
            <person name="Geller-Mcgrath D.E."/>
            <person name="Sieber C.M.K."/>
            <person name="Emerson J.B."/>
            <person name="Anantharaman K."/>
            <person name="Thomas B.C."/>
            <person name="Malmstrom R."/>
            <person name="Stieglmeier M."/>
            <person name="Klingl A."/>
            <person name="Woyke T."/>
            <person name="Ryan C.M."/>
            <person name="Banfield J.F."/>
        </authorList>
    </citation>
    <scope>NUCLEOTIDE SEQUENCE [LARGE SCALE GENOMIC DNA]</scope>
</reference>
<organism evidence="7 8">
    <name type="scientific">candidate division WWE3 bacterium CG_4_9_14_0_2_um_filter_48_10</name>
    <dbReference type="NCBI Taxonomy" id="1975078"/>
    <lineage>
        <taxon>Bacteria</taxon>
        <taxon>Katanobacteria</taxon>
    </lineage>
</organism>
<dbReference type="AlphaFoldDB" id="A0A2M8EJ54"/>
<dbReference type="PANTHER" id="PTHR43133:SF8">
    <property type="entry name" value="RNA POLYMERASE SIGMA FACTOR HI_1459-RELATED"/>
    <property type="match status" value="1"/>
</dbReference>
<comment type="caution">
    <text evidence="7">The sequence shown here is derived from an EMBL/GenBank/DDBJ whole genome shotgun (WGS) entry which is preliminary data.</text>
</comment>
<dbReference type="CDD" id="cd06171">
    <property type="entry name" value="Sigma70_r4"/>
    <property type="match status" value="1"/>
</dbReference>
<keyword evidence="2" id="KW-0805">Transcription regulation</keyword>
<dbReference type="Gene3D" id="1.10.10.10">
    <property type="entry name" value="Winged helix-like DNA-binding domain superfamily/Winged helix DNA-binding domain"/>
    <property type="match status" value="1"/>
</dbReference>
<name>A0A2M8EJ54_UNCKA</name>
<keyword evidence="5" id="KW-0804">Transcription</keyword>
<keyword evidence="3" id="KW-0731">Sigma factor</keyword>
<feature type="domain" description="HTH luxR-type" evidence="6">
    <location>
        <begin position="149"/>
        <end position="176"/>
    </location>
</feature>
<dbReference type="InterPro" id="IPR036388">
    <property type="entry name" value="WH-like_DNA-bd_sf"/>
</dbReference>
<dbReference type="InterPro" id="IPR013325">
    <property type="entry name" value="RNA_pol_sigma_r2"/>
</dbReference>
<dbReference type="InterPro" id="IPR007627">
    <property type="entry name" value="RNA_pol_sigma70_r2"/>
</dbReference>